<organism evidence="1 2">
    <name type="scientific">Trichinella papuae</name>
    <dbReference type="NCBI Taxonomy" id="268474"/>
    <lineage>
        <taxon>Eukaryota</taxon>
        <taxon>Metazoa</taxon>
        <taxon>Ecdysozoa</taxon>
        <taxon>Nematoda</taxon>
        <taxon>Enoplea</taxon>
        <taxon>Dorylaimia</taxon>
        <taxon>Trichinellida</taxon>
        <taxon>Trichinellidae</taxon>
        <taxon>Trichinella</taxon>
    </lineage>
</organism>
<sequence>MNAVDEEKPTSLFLHFNACIQFYHINSIDKTISGKYTCLNRRVAKVVGIDPLGSMGLSKAGVRNLRPYGHMRPYSRKCVAVEKRC</sequence>
<protein>
    <submittedName>
        <fullName evidence="1">Uncharacterized protein</fullName>
    </submittedName>
</protein>
<reference evidence="1 2" key="1">
    <citation type="submission" date="2015-01" db="EMBL/GenBank/DDBJ databases">
        <title>Evolution of Trichinella species and genotypes.</title>
        <authorList>
            <person name="Korhonen P.K."/>
            <person name="Edoardo P."/>
            <person name="Giuseppe L.R."/>
            <person name="Gasser R.B."/>
        </authorList>
    </citation>
    <scope>NUCLEOTIDE SEQUENCE [LARGE SCALE GENOMIC DNA]</scope>
    <source>
        <strain evidence="1">ISS1980</strain>
    </source>
</reference>
<dbReference type="AlphaFoldDB" id="A0A0V1M051"/>
<accession>A0A0V1M051</accession>
<dbReference type="Proteomes" id="UP000054843">
    <property type="component" value="Unassembled WGS sequence"/>
</dbReference>
<evidence type="ECO:0000313" key="1">
    <source>
        <dbReference type="EMBL" id="KRZ65125.1"/>
    </source>
</evidence>
<name>A0A0V1M051_9BILA</name>
<evidence type="ECO:0000313" key="2">
    <source>
        <dbReference type="Proteomes" id="UP000054843"/>
    </source>
</evidence>
<comment type="caution">
    <text evidence="1">The sequence shown here is derived from an EMBL/GenBank/DDBJ whole genome shotgun (WGS) entry which is preliminary data.</text>
</comment>
<gene>
    <name evidence="1" type="ORF">T10_10078</name>
</gene>
<proteinExistence type="predicted"/>
<dbReference type="EMBL" id="JYDO01000511">
    <property type="protein sequence ID" value="KRZ65125.1"/>
    <property type="molecule type" value="Genomic_DNA"/>
</dbReference>
<keyword evidence="2" id="KW-1185">Reference proteome</keyword>